<feature type="domain" description="CBS" evidence="3">
    <location>
        <begin position="11"/>
        <end position="70"/>
    </location>
</feature>
<dbReference type="RefSeq" id="WP_005007789.1">
    <property type="nucleotide sequence ID" value="NZ_HG422173.1"/>
</dbReference>
<organism evidence="4 5">
    <name type="scientific">Nitrospina gracilis (strain 3/211)</name>
    <dbReference type="NCBI Taxonomy" id="1266370"/>
    <lineage>
        <taxon>Bacteria</taxon>
        <taxon>Pseudomonadati</taxon>
        <taxon>Nitrospinota/Tectimicrobiota group</taxon>
        <taxon>Nitrospinota</taxon>
        <taxon>Nitrospinia</taxon>
        <taxon>Nitrospinales</taxon>
        <taxon>Nitrospinaceae</taxon>
        <taxon>Nitrospina</taxon>
    </lineage>
</organism>
<dbReference type="InterPro" id="IPR046342">
    <property type="entry name" value="CBS_dom_sf"/>
</dbReference>
<reference evidence="4 5" key="1">
    <citation type="journal article" date="2013" name="Front. Microbiol.">
        <title>The genome of Nitrospina gracilis illuminates the metabolism and evolution of the major marine nitrite oxidizer.</title>
        <authorList>
            <person name="Luecker S."/>
            <person name="Nowka B."/>
            <person name="Rattei T."/>
            <person name="Spieck E."/>
            <person name="and Daims H."/>
        </authorList>
    </citation>
    <scope>NUCLEOTIDE SEQUENCE [LARGE SCALE GENOMIC DNA]</scope>
    <source>
        <strain evidence="4 5">3/211</strain>
    </source>
</reference>
<evidence type="ECO:0000259" key="3">
    <source>
        <dbReference type="PROSITE" id="PS51371"/>
    </source>
</evidence>
<evidence type="ECO:0000313" key="4">
    <source>
        <dbReference type="EMBL" id="CCQ90377.1"/>
    </source>
</evidence>
<keyword evidence="5" id="KW-1185">Reference proteome</keyword>
<keyword evidence="1 2" id="KW-0129">CBS domain</keyword>
<dbReference type="HOGENOM" id="CLU_040681_12_2_0"/>
<dbReference type="EMBL" id="CAQJ01000031">
    <property type="protein sequence ID" value="CCQ90377.1"/>
    <property type="molecule type" value="Genomic_DNA"/>
</dbReference>
<evidence type="ECO:0000313" key="5">
    <source>
        <dbReference type="Proteomes" id="UP000011704"/>
    </source>
</evidence>
<dbReference type="PROSITE" id="PS51371">
    <property type="entry name" value="CBS"/>
    <property type="match status" value="2"/>
</dbReference>
<dbReference type="PANTHER" id="PTHR43080">
    <property type="entry name" value="CBS DOMAIN-CONTAINING PROTEIN CBSX3, MITOCHONDRIAL"/>
    <property type="match status" value="1"/>
</dbReference>
<sequence length="134" mass="15073">MTTGNTVGDQMSKTLFFTGPETTAFDAVDKMYQNKVSALLIKIDGEFKGIFTKTDWMHLTMGGQADPHKVKVGDMMSSPIITIDRKETVGKATMIMEEKVIRHLAVTDNGKIVGMLSVKDLEKFYYKMHQKTNF</sequence>
<accession>M1YY05</accession>
<name>M1YY05_NITG3</name>
<dbReference type="Proteomes" id="UP000011704">
    <property type="component" value="Unassembled WGS sequence"/>
</dbReference>
<comment type="caution">
    <text evidence="4">The sequence shown here is derived from an EMBL/GenBank/DDBJ whole genome shotgun (WGS) entry which is preliminary data.</text>
</comment>
<dbReference type="SUPFAM" id="SSF54631">
    <property type="entry name" value="CBS-domain pair"/>
    <property type="match status" value="1"/>
</dbReference>
<dbReference type="PANTHER" id="PTHR43080:SF2">
    <property type="entry name" value="CBS DOMAIN-CONTAINING PROTEIN"/>
    <property type="match status" value="1"/>
</dbReference>
<dbReference type="STRING" id="1266370.NITGR_280093"/>
<evidence type="ECO:0000256" key="1">
    <source>
        <dbReference type="ARBA" id="ARBA00023122"/>
    </source>
</evidence>
<dbReference type="InterPro" id="IPR000644">
    <property type="entry name" value="CBS_dom"/>
</dbReference>
<proteinExistence type="predicted"/>
<dbReference type="Gene3D" id="3.10.580.10">
    <property type="entry name" value="CBS-domain"/>
    <property type="match status" value="1"/>
</dbReference>
<dbReference type="AlphaFoldDB" id="M1YY05"/>
<dbReference type="SMART" id="SM00116">
    <property type="entry name" value="CBS"/>
    <property type="match status" value="2"/>
</dbReference>
<evidence type="ECO:0000256" key="2">
    <source>
        <dbReference type="PROSITE-ProRule" id="PRU00703"/>
    </source>
</evidence>
<gene>
    <name evidence="4" type="ORF">NITGR_280093</name>
</gene>
<protein>
    <recommendedName>
        <fullName evidence="3">CBS domain-containing protein</fullName>
    </recommendedName>
</protein>
<dbReference type="Pfam" id="PF00571">
    <property type="entry name" value="CBS"/>
    <property type="match status" value="2"/>
</dbReference>
<dbReference type="InterPro" id="IPR051257">
    <property type="entry name" value="Diverse_CBS-Domain"/>
</dbReference>
<dbReference type="InParanoid" id="M1YY05"/>
<feature type="domain" description="CBS" evidence="3">
    <location>
        <begin position="76"/>
        <end position="132"/>
    </location>
</feature>